<keyword evidence="7" id="KW-1185">Reference proteome</keyword>
<dbReference type="GO" id="GO:0016020">
    <property type="term" value="C:membrane"/>
    <property type="evidence" value="ECO:0007669"/>
    <property type="project" value="UniProtKB-SubCell"/>
</dbReference>
<evidence type="ECO:0000313" key="6">
    <source>
        <dbReference type="EMBL" id="MCZ0863970.1"/>
    </source>
</evidence>
<dbReference type="Proteomes" id="UP001069090">
    <property type="component" value="Unassembled WGS sequence"/>
</dbReference>
<organism evidence="6 7">
    <name type="scientific">Dasania phycosphaerae</name>
    <dbReference type="NCBI Taxonomy" id="2950436"/>
    <lineage>
        <taxon>Bacteria</taxon>
        <taxon>Pseudomonadati</taxon>
        <taxon>Pseudomonadota</taxon>
        <taxon>Gammaproteobacteria</taxon>
        <taxon>Cellvibrionales</taxon>
        <taxon>Spongiibacteraceae</taxon>
        <taxon>Dasania</taxon>
    </lineage>
</organism>
<dbReference type="PANTHER" id="PTHR10361:SF28">
    <property type="entry name" value="P3 PROTEIN-RELATED"/>
    <property type="match status" value="1"/>
</dbReference>
<accession>A0A9J6RHY0</accession>
<feature type="transmembrane region" description="Helical" evidence="5">
    <location>
        <begin position="88"/>
        <end position="108"/>
    </location>
</feature>
<dbReference type="InterPro" id="IPR004710">
    <property type="entry name" value="Bilac:Na_transpt"/>
</dbReference>
<evidence type="ECO:0000256" key="4">
    <source>
        <dbReference type="ARBA" id="ARBA00023136"/>
    </source>
</evidence>
<dbReference type="InterPro" id="IPR002657">
    <property type="entry name" value="BilAc:Na_symport/Acr3"/>
</dbReference>
<evidence type="ECO:0000256" key="5">
    <source>
        <dbReference type="SAM" id="Phobius"/>
    </source>
</evidence>
<evidence type="ECO:0000256" key="3">
    <source>
        <dbReference type="ARBA" id="ARBA00022989"/>
    </source>
</evidence>
<dbReference type="AlphaFoldDB" id="A0A9J6RHY0"/>
<feature type="transmembrane region" description="Helical" evidence="5">
    <location>
        <begin position="184"/>
        <end position="203"/>
    </location>
</feature>
<feature type="transmembrane region" description="Helical" evidence="5">
    <location>
        <begin position="273"/>
        <end position="294"/>
    </location>
</feature>
<keyword evidence="3 5" id="KW-1133">Transmembrane helix</keyword>
<dbReference type="EMBL" id="JAPTGG010000001">
    <property type="protein sequence ID" value="MCZ0863970.1"/>
    <property type="molecule type" value="Genomic_DNA"/>
</dbReference>
<reference evidence="6 7" key="1">
    <citation type="submission" date="2022-12" db="EMBL/GenBank/DDBJ databases">
        <title>Dasania phycosphaerae sp. nov., isolated from particulate material of the south coast of Korea.</title>
        <authorList>
            <person name="Jiang Y."/>
        </authorList>
    </citation>
    <scope>NUCLEOTIDE SEQUENCE [LARGE SCALE GENOMIC DNA]</scope>
    <source>
        <strain evidence="6 7">GY-19</strain>
    </source>
</reference>
<feature type="transmembrane region" description="Helical" evidence="5">
    <location>
        <begin position="60"/>
        <end position="82"/>
    </location>
</feature>
<dbReference type="Pfam" id="PF01758">
    <property type="entry name" value="SBF"/>
    <property type="match status" value="1"/>
</dbReference>
<evidence type="ECO:0000256" key="2">
    <source>
        <dbReference type="ARBA" id="ARBA00022692"/>
    </source>
</evidence>
<evidence type="ECO:0000313" key="7">
    <source>
        <dbReference type="Proteomes" id="UP001069090"/>
    </source>
</evidence>
<name>A0A9J6RHY0_9GAMM</name>
<comment type="caution">
    <text evidence="6">The sequence shown here is derived from an EMBL/GenBank/DDBJ whole genome shotgun (WGS) entry which is preliminary data.</text>
</comment>
<proteinExistence type="predicted"/>
<dbReference type="PANTHER" id="PTHR10361">
    <property type="entry name" value="SODIUM-BILE ACID COTRANSPORTER"/>
    <property type="match status" value="1"/>
</dbReference>
<feature type="transmembrane region" description="Helical" evidence="5">
    <location>
        <begin position="149"/>
        <end position="172"/>
    </location>
</feature>
<keyword evidence="2 5" id="KW-0812">Transmembrane</keyword>
<dbReference type="Gene3D" id="1.20.1530.20">
    <property type="match status" value="1"/>
</dbReference>
<feature type="transmembrane region" description="Helical" evidence="5">
    <location>
        <begin position="30"/>
        <end position="48"/>
    </location>
</feature>
<protein>
    <submittedName>
        <fullName evidence="6">Bile acid:sodium symporter family protein</fullName>
    </submittedName>
</protein>
<gene>
    <name evidence="6" type="ORF">O0V09_02090</name>
</gene>
<keyword evidence="4 5" id="KW-0472">Membrane</keyword>
<sequence length="305" mass="32128">MIKYFPLWAPLAAVAGYLAPDSLTPLKVTIIPLLMLVMLCMGMTLRPADFIAIKRYRSALAAGLLLQFSVMPLLALACAKIFQLDSDLSLGLLLVGSVAGGTASNVMTYLAKGHVALSVSMTACSTLLSVVMTPLLLTLFSGTHIDIPALAILNSLIKIIILPVSLGLLLNAYCHRHVKKIEPALAPLAALTILLIIAIVVALNQPRVATLGLAIVFASLLHNISGLLLGYAAAYGLGFNSKICRTIALEVGMQNSGLATALALKFFNQAVALPGALFSIWINMSGAIFAALCVHRDQQSSPAKD</sequence>
<evidence type="ECO:0000256" key="1">
    <source>
        <dbReference type="ARBA" id="ARBA00004141"/>
    </source>
</evidence>
<feature type="transmembrane region" description="Helical" evidence="5">
    <location>
        <begin position="209"/>
        <end position="235"/>
    </location>
</feature>
<feature type="transmembrane region" description="Helical" evidence="5">
    <location>
        <begin position="115"/>
        <end position="137"/>
    </location>
</feature>
<dbReference type="InterPro" id="IPR038770">
    <property type="entry name" value="Na+/solute_symporter_sf"/>
</dbReference>
<comment type="subcellular location">
    <subcellularLocation>
        <location evidence="1">Membrane</location>
        <topology evidence="1">Multi-pass membrane protein</topology>
    </subcellularLocation>
</comment>
<dbReference type="RefSeq" id="WP_258330116.1">
    <property type="nucleotide sequence ID" value="NZ_JAPTGG010000001.1"/>
</dbReference>